<dbReference type="NCBIfam" id="TIGR01730">
    <property type="entry name" value="RND_mfp"/>
    <property type="match status" value="1"/>
</dbReference>
<evidence type="ECO:0000256" key="6">
    <source>
        <dbReference type="SAM" id="Coils"/>
    </source>
</evidence>
<evidence type="ECO:0000313" key="10">
    <source>
        <dbReference type="Proteomes" id="UP000298551"/>
    </source>
</evidence>
<keyword evidence="4 6" id="KW-0175">Coiled coil</keyword>
<accession>A0A4D6X6D7</accession>
<feature type="coiled-coil region" evidence="6">
    <location>
        <begin position="120"/>
        <end position="154"/>
    </location>
</feature>
<dbReference type="PANTHER" id="PTHR30367:SF12">
    <property type="entry name" value="P-HYDROXYBENZOIC ACID EFFLUX PUMP SUBUNIT AAEA"/>
    <property type="match status" value="1"/>
</dbReference>
<dbReference type="Pfam" id="PF25963">
    <property type="entry name" value="Beta-barrel_AAEA"/>
    <property type="match status" value="1"/>
</dbReference>
<organism evidence="9 10">
    <name type="scientific">Pseudomonas putida</name>
    <name type="common">Arthrobacter siderocapsulatus</name>
    <dbReference type="NCBI Taxonomy" id="303"/>
    <lineage>
        <taxon>Bacteria</taxon>
        <taxon>Pseudomonadati</taxon>
        <taxon>Pseudomonadota</taxon>
        <taxon>Gammaproteobacteria</taxon>
        <taxon>Pseudomonadales</taxon>
        <taxon>Pseudomonadaceae</taxon>
        <taxon>Pseudomonas</taxon>
    </lineage>
</organism>
<gene>
    <name evidence="9" type="ORF">E6B08_06595</name>
</gene>
<name>A0A4D6X6D7_PSEPU</name>
<evidence type="ECO:0000256" key="1">
    <source>
        <dbReference type="ARBA" id="ARBA00009477"/>
    </source>
</evidence>
<feature type="domain" description="p-hydroxybenzoic acid efflux pump subunit AaeA-like beta-barrel" evidence="8">
    <location>
        <begin position="186"/>
        <end position="283"/>
    </location>
</feature>
<dbReference type="Gene3D" id="2.40.50.100">
    <property type="match status" value="1"/>
</dbReference>
<dbReference type="EMBL" id="CP039371">
    <property type="protein sequence ID" value="QCI11102.1"/>
    <property type="molecule type" value="Genomic_DNA"/>
</dbReference>
<evidence type="ECO:0000256" key="5">
    <source>
        <dbReference type="ARBA" id="ARBA00023136"/>
    </source>
</evidence>
<dbReference type="OrthoDB" id="9811754at2"/>
<feature type="domain" description="Multidrug resistance protein MdtA-like barrel-sandwich hybrid" evidence="7">
    <location>
        <begin position="43"/>
        <end position="182"/>
    </location>
</feature>
<proteinExistence type="inferred from homology"/>
<dbReference type="Pfam" id="PF25917">
    <property type="entry name" value="BSH_RND"/>
    <property type="match status" value="1"/>
</dbReference>
<dbReference type="GO" id="GO:0022857">
    <property type="term" value="F:transmembrane transporter activity"/>
    <property type="evidence" value="ECO:0007669"/>
    <property type="project" value="InterPro"/>
</dbReference>
<dbReference type="Proteomes" id="UP000298551">
    <property type="component" value="Chromosome"/>
</dbReference>
<evidence type="ECO:0000256" key="2">
    <source>
        <dbReference type="ARBA" id="ARBA00022692"/>
    </source>
</evidence>
<evidence type="ECO:0000256" key="4">
    <source>
        <dbReference type="ARBA" id="ARBA00023054"/>
    </source>
</evidence>
<reference evidence="10" key="1">
    <citation type="submission" date="2019-04" db="EMBL/GenBank/DDBJ databases">
        <title>Genome sequence of Pseudomonas putida 1290, an auxin catabolizing strain.</title>
        <authorList>
            <person name="Laird T.S."/>
            <person name="Leveau J.H.J."/>
        </authorList>
    </citation>
    <scope>NUCLEOTIDE SEQUENCE [LARGE SCALE GENOMIC DNA]</scope>
    <source>
        <strain evidence="10">1290</strain>
    </source>
</reference>
<dbReference type="Gene3D" id="2.40.30.170">
    <property type="match status" value="1"/>
</dbReference>
<protein>
    <submittedName>
        <fullName evidence="9">HlyD family secretion protein</fullName>
    </submittedName>
</protein>
<dbReference type="InterPro" id="IPR058634">
    <property type="entry name" value="AaeA-lik-b-barrel"/>
</dbReference>
<evidence type="ECO:0000259" key="7">
    <source>
        <dbReference type="Pfam" id="PF25917"/>
    </source>
</evidence>
<comment type="similarity">
    <text evidence="1">Belongs to the membrane fusion protein (MFP) (TC 8.A.1) family.</text>
</comment>
<evidence type="ECO:0000313" key="9">
    <source>
        <dbReference type="EMBL" id="QCI11102.1"/>
    </source>
</evidence>
<dbReference type="GO" id="GO:0016020">
    <property type="term" value="C:membrane"/>
    <property type="evidence" value="ECO:0007669"/>
    <property type="project" value="InterPro"/>
</dbReference>
<dbReference type="SUPFAM" id="SSF111369">
    <property type="entry name" value="HlyD-like secretion proteins"/>
    <property type="match status" value="1"/>
</dbReference>
<keyword evidence="2" id="KW-0812">Transmembrane</keyword>
<dbReference type="AlphaFoldDB" id="A0A4D6X6D7"/>
<dbReference type="PANTHER" id="PTHR30367">
    <property type="entry name" value="P-HYDROXYBENZOIC ACID EFFLUX PUMP SUBUNIT AAEA-RELATED"/>
    <property type="match status" value="1"/>
</dbReference>
<evidence type="ECO:0000256" key="3">
    <source>
        <dbReference type="ARBA" id="ARBA00022989"/>
    </source>
</evidence>
<dbReference type="InterPro" id="IPR050393">
    <property type="entry name" value="MFP_Efflux_Pump"/>
</dbReference>
<dbReference type="RefSeq" id="WP_136913290.1">
    <property type="nucleotide sequence ID" value="NZ_CP039371.1"/>
</dbReference>
<dbReference type="InterPro" id="IPR058625">
    <property type="entry name" value="MdtA-like_BSH"/>
</dbReference>
<evidence type="ECO:0000259" key="8">
    <source>
        <dbReference type="Pfam" id="PF25963"/>
    </source>
</evidence>
<keyword evidence="3" id="KW-1133">Transmembrane helix</keyword>
<keyword evidence="5" id="KW-0472">Membrane</keyword>
<dbReference type="InterPro" id="IPR006143">
    <property type="entry name" value="RND_pump_MFP"/>
</dbReference>
<sequence length="289" mass="32165">MRAAVRTLVTLCVVALAVFAGYQLWQYYMLTPWTRDARVRADVVVIAPDVSGWVRELNVHDNQQVKAGDLLMSIDRERFQAAFDQAKAVAETRAQQLRLREREAARRTALGPEAISAELRENAQINAAIARGELDEAKALLQVAQINLQRSEVRAPRNGHVTNLRLAQGNYVNTGESVMALVDDATFYIQAYFEETKLPRIRVGDTVKVWLMGAGEAMPGHVQSIGRGITDSNSNPDSQLLPEVEPTFNWVRLAQRIPVRIRLDEVPDGVTLSAGMTASVQVHDDQPER</sequence>